<proteinExistence type="predicted"/>
<sequence length="89" mass="10069">MVYLLFLLLPVAQLAGFHIYLTARNRTTNELLNADRYRFQRGGELRSYDRGVIRNVGERCLGLGGETLDDDDAEVKVKLLDEQLSSVPV</sequence>
<keyword evidence="1" id="KW-0732">Signal</keyword>
<feature type="chain" id="PRO_5040958857" evidence="1">
    <location>
        <begin position="17"/>
        <end position="89"/>
    </location>
</feature>
<protein>
    <submittedName>
        <fullName evidence="2">Unnamed protein product</fullName>
    </submittedName>
</protein>
<name>A0A9W6WFX9_9STRA</name>
<keyword evidence="3" id="KW-1185">Reference proteome</keyword>
<dbReference type="OrthoDB" id="9909019at2759"/>
<comment type="caution">
    <text evidence="2">The sequence shown here is derived from an EMBL/GenBank/DDBJ whole genome shotgun (WGS) entry which is preliminary data.</text>
</comment>
<dbReference type="Proteomes" id="UP001165083">
    <property type="component" value="Unassembled WGS sequence"/>
</dbReference>
<dbReference type="AlphaFoldDB" id="A0A9W6WFX9"/>
<evidence type="ECO:0000256" key="1">
    <source>
        <dbReference type="SAM" id="SignalP"/>
    </source>
</evidence>
<organism evidence="2 3">
    <name type="scientific">Phytophthora lilii</name>
    <dbReference type="NCBI Taxonomy" id="2077276"/>
    <lineage>
        <taxon>Eukaryota</taxon>
        <taxon>Sar</taxon>
        <taxon>Stramenopiles</taxon>
        <taxon>Oomycota</taxon>
        <taxon>Peronosporomycetes</taxon>
        <taxon>Peronosporales</taxon>
        <taxon>Peronosporaceae</taxon>
        <taxon>Phytophthora</taxon>
    </lineage>
</organism>
<evidence type="ECO:0000313" key="3">
    <source>
        <dbReference type="Proteomes" id="UP001165083"/>
    </source>
</evidence>
<dbReference type="EMBL" id="BSXW01000064">
    <property type="protein sequence ID" value="GMF11100.1"/>
    <property type="molecule type" value="Genomic_DNA"/>
</dbReference>
<feature type="signal peptide" evidence="1">
    <location>
        <begin position="1"/>
        <end position="16"/>
    </location>
</feature>
<accession>A0A9W6WFX9</accession>
<gene>
    <name evidence="2" type="ORF">Plil01_000184100</name>
</gene>
<reference evidence="2" key="1">
    <citation type="submission" date="2023-04" db="EMBL/GenBank/DDBJ databases">
        <title>Phytophthora lilii NBRC 32176.</title>
        <authorList>
            <person name="Ichikawa N."/>
            <person name="Sato H."/>
            <person name="Tonouchi N."/>
        </authorList>
    </citation>
    <scope>NUCLEOTIDE SEQUENCE</scope>
    <source>
        <strain evidence="2">NBRC 32176</strain>
    </source>
</reference>
<evidence type="ECO:0000313" key="2">
    <source>
        <dbReference type="EMBL" id="GMF11100.1"/>
    </source>
</evidence>